<dbReference type="GO" id="GO:0005886">
    <property type="term" value="C:plasma membrane"/>
    <property type="evidence" value="ECO:0007669"/>
    <property type="project" value="TreeGrafter"/>
</dbReference>
<evidence type="ECO:0000313" key="15">
    <source>
        <dbReference type="EMBL" id="GIF83275.1"/>
    </source>
</evidence>
<evidence type="ECO:0000256" key="6">
    <source>
        <dbReference type="ARBA" id="ARBA00023136"/>
    </source>
</evidence>
<comment type="function">
    <text evidence="7">Required for the insertion and/or proper folding and/or complex formation of integral membrane proteins into the membrane. Involved in integration of membrane proteins that insert both dependently and independently of the Sec translocase complex, as well as at least some lipoproteins. Aids folding of multispanning membrane proteins.</text>
</comment>
<dbReference type="GO" id="GO:0051205">
    <property type="term" value="P:protein insertion into membrane"/>
    <property type="evidence" value="ECO:0007669"/>
    <property type="project" value="TreeGrafter"/>
</dbReference>
<dbReference type="GO" id="GO:0032977">
    <property type="term" value="F:membrane insertase activity"/>
    <property type="evidence" value="ECO:0007669"/>
    <property type="project" value="InterPro"/>
</dbReference>
<keyword evidence="5 13" id="KW-1133">Transmembrane helix</keyword>
<comment type="subcellular location">
    <subcellularLocation>
        <location evidence="1 12">Membrane</location>
        <topology evidence="1 12">Multi-pass membrane protein</topology>
    </subcellularLocation>
</comment>
<dbReference type="EMBL" id="BONF01000028">
    <property type="protein sequence ID" value="GIF83275.1"/>
    <property type="molecule type" value="Genomic_DNA"/>
</dbReference>
<dbReference type="RefSeq" id="WP_203749867.1">
    <property type="nucleotide sequence ID" value="NZ_BONF01000028.1"/>
</dbReference>
<keyword evidence="4 12" id="KW-0812">Transmembrane</keyword>
<evidence type="ECO:0000256" key="8">
    <source>
        <dbReference type="ARBA" id="ARBA00026028"/>
    </source>
</evidence>
<protein>
    <recommendedName>
        <fullName evidence="3">Membrane protein insertase YidC</fullName>
    </recommendedName>
    <alternativeName>
        <fullName evidence="11">Foldase YidC</fullName>
    </alternativeName>
    <alternativeName>
        <fullName evidence="10">Membrane integrase YidC</fullName>
    </alternativeName>
    <alternativeName>
        <fullName evidence="9">Membrane protein YidC</fullName>
    </alternativeName>
</protein>
<dbReference type="Pfam" id="PF02096">
    <property type="entry name" value="60KD_IMP"/>
    <property type="match status" value="1"/>
</dbReference>
<name>A0A8J3NJA2_9ACTN</name>
<comment type="similarity">
    <text evidence="2">Belongs to the OXA1/ALB3/YidC family. Type 1 subfamily.</text>
</comment>
<evidence type="ECO:0000256" key="13">
    <source>
        <dbReference type="SAM" id="Phobius"/>
    </source>
</evidence>
<keyword evidence="6 13" id="KW-0472">Membrane</keyword>
<evidence type="ECO:0000256" key="7">
    <source>
        <dbReference type="ARBA" id="ARBA00025034"/>
    </source>
</evidence>
<evidence type="ECO:0000259" key="14">
    <source>
        <dbReference type="Pfam" id="PF02096"/>
    </source>
</evidence>
<sequence length="247" mass="25680">MFDFTLLTGAVHAAVTQLSTLLAPLGGAAAAVVAVTMLVRLLVHPLTRAAVRGERARAALAPRLVALRKEHGDDRVALAQAYTELHREAGVSPLAGLLPMLLQAPVFLLLYHLFVSPEVAGRPNTLLDSTLAGVPLSVHLFAPAGGTASHLLVFGGLVAVLAAVAWGTSRRAVRLAALQEQPPTGLLAALPRVLPYFILISAAVLPLAALLYLATSTAWTLAENTLLRRGLPARRQAAVAEAGPAPA</sequence>
<evidence type="ECO:0000256" key="5">
    <source>
        <dbReference type="ARBA" id="ARBA00022989"/>
    </source>
</evidence>
<dbReference type="InterPro" id="IPR028055">
    <property type="entry name" value="YidC/Oxa/ALB_C"/>
</dbReference>
<keyword evidence="16" id="KW-1185">Reference proteome</keyword>
<dbReference type="NCBIfam" id="TIGR03592">
    <property type="entry name" value="yidC_oxa1_cterm"/>
    <property type="match status" value="1"/>
</dbReference>
<comment type="subunit">
    <text evidence="8">Interacts with the Sec translocase complex via SecD. Specifically interacts with transmembrane segments of nascent integral membrane proteins during membrane integration.</text>
</comment>
<reference evidence="15 16" key="1">
    <citation type="submission" date="2021-01" db="EMBL/GenBank/DDBJ databases">
        <title>Whole genome shotgun sequence of Catellatospora bangladeshensis NBRC 107357.</title>
        <authorList>
            <person name="Komaki H."/>
            <person name="Tamura T."/>
        </authorList>
    </citation>
    <scope>NUCLEOTIDE SEQUENCE [LARGE SCALE GENOMIC DNA]</scope>
    <source>
        <strain evidence="15 16">NBRC 107357</strain>
    </source>
</reference>
<evidence type="ECO:0000256" key="10">
    <source>
        <dbReference type="ARBA" id="ARBA00033245"/>
    </source>
</evidence>
<dbReference type="Proteomes" id="UP000601223">
    <property type="component" value="Unassembled WGS sequence"/>
</dbReference>
<proteinExistence type="inferred from homology"/>
<gene>
    <name evidence="15" type="primary">yidC</name>
    <name evidence="15" type="ORF">Cba03nite_46240</name>
</gene>
<dbReference type="PANTHER" id="PTHR12428:SF65">
    <property type="entry name" value="CYTOCHROME C OXIDASE ASSEMBLY PROTEIN COX18, MITOCHONDRIAL"/>
    <property type="match status" value="1"/>
</dbReference>
<feature type="transmembrane region" description="Helical" evidence="13">
    <location>
        <begin position="94"/>
        <end position="114"/>
    </location>
</feature>
<feature type="transmembrane region" description="Helical" evidence="13">
    <location>
        <begin position="23"/>
        <end position="43"/>
    </location>
</feature>
<comment type="caution">
    <text evidence="15">The sequence shown here is derived from an EMBL/GenBank/DDBJ whole genome shotgun (WGS) entry which is preliminary data.</text>
</comment>
<feature type="domain" description="Membrane insertase YidC/Oxa/ALB C-terminal" evidence="14">
    <location>
        <begin position="30"/>
        <end position="228"/>
    </location>
</feature>
<organism evidence="15 16">
    <name type="scientific">Catellatospora bangladeshensis</name>
    <dbReference type="NCBI Taxonomy" id="310355"/>
    <lineage>
        <taxon>Bacteria</taxon>
        <taxon>Bacillati</taxon>
        <taxon>Actinomycetota</taxon>
        <taxon>Actinomycetes</taxon>
        <taxon>Micromonosporales</taxon>
        <taxon>Micromonosporaceae</taxon>
        <taxon>Catellatospora</taxon>
    </lineage>
</organism>
<feature type="transmembrane region" description="Helical" evidence="13">
    <location>
        <begin position="151"/>
        <end position="173"/>
    </location>
</feature>
<evidence type="ECO:0000256" key="3">
    <source>
        <dbReference type="ARBA" id="ARBA00015325"/>
    </source>
</evidence>
<evidence type="ECO:0000256" key="11">
    <source>
        <dbReference type="ARBA" id="ARBA00033342"/>
    </source>
</evidence>
<evidence type="ECO:0000256" key="4">
    <source>
        <dbReference type="ARBA" id="ARBA00022692"/>
    </source>
</evidence>
<dbReference type="InterPro" id="IPR001708">
    <property type="entry name" value="YidC/ALB3/OXA1/COX18"/>
</dbReference>
<evidence type="ECO:0000256" key="2">
    <source>
        <dbReference type="ARBA" id="ARBA00010527"/>
    </source>
</evidence>
<feature type="transmembrane region" description="Helical" evidence="13">
    <location>
        <begin position="193"/>
        <end position="214"/>
    </location>
</feature>
<dbReference type="AlphaFoldDB" id="A0A8J3NJA2"/>
<evidence type="ECO:0000256" key="12">
    <source>
        <dbReference type="RuleBase" id="RU003945"/>
    </source>
</evidence>
<dbReference type="PANTHER" id="PTHR12428">
    <property type="entry name" value="OXA1"/>
    <property type="match status" value="1"/>
</dbReference>
<accession>A0A8J3NJA2</accession>
<evidence type="ECO:0000256" key="1">
    <source>
        <dbReference type="ARBA" id="ARBA00004141"/>
    </source>
</evidence>
<evidence type="ECO:0000256" key="9">
    <source>
        <dbReference type="ARBA" id="ARBA00031538"/>
    </source>
</evidence>
<evidence type="ECO:0000313" key="16">
    <source>
        <dbReference type="Proteomes" id="UP000601223"/>
    </source>
</evidence>